<sequence length="310" mass="37522">MKALALFSWWLDSSLAINTIRKQWIEVIWLTFISSFWCKSKENVVKKNQKTADRFGFKLMTHNFTEEQFKIIKNPKFWHGKNLNPCLDCHILMLKEAKKIMEEIWADFIITWEVLGQRPKSQRRDTFPIIDKAAELEWLVLRPLSAKIMDETIPEKNWWVDREKLLWIWGRWRKDQISMAKSIWWEDFPTPAGWCLLTDIWYSSRLKNIIKDDAIPPENEILLLTIWRHFNYWDARIIVWRKEDENDTIERLAWDDEYLLEVEDYGTPAVVVKWSMTDDVLGFAAWLCARYSDWKKEEEVKVRIWKKSWS</sequence>
<reference evidence="5" key="1">
    <citation type="journal article" date="2012" name="Science">
        <title>Fermentation, hydrogen, and sulfur metabolism in multiple uncultivated bacterial phyla.</title>
        <authorList>
            <person name="Wrighton K.C."/>
            <person name="Thomas B.C."/>
            <person name="Sharon I."/>
            <person name="Miller C.S."/>
            <person name="Castelle C.J."/>
            <person name="VerBerkmoes N.C."/>
            <person name="Wilkins M.J."/>
            <person name="Hettich R.L."/>
            <person name="Lipton M.S."/>
            <person name="Williams K.H."/>
            <person name="Long P.E."/>
            <person name="Banfield J.F."/>
        </authorList>
    </citation>
    <scope>NUCLEOTIDE SEQUENCE [LARGE SCALE GENOMIC DNA]</scope>
</reference>
<feature type="non-terminal residue" evidence="5">
    <location>
        <position position="310"/>
    </location>
</feature>
<comment type="caution">
    <text evidence="5">The sequence shown here is derived from an EMBL/GenBank/DDBJ whole genome shotgun (WGS) entry which is preliminary data.</text>
</comment>
<protein>
    <submittedName>
        <fullName evidence="5">Thiamine biosynthesis protein-like protein</fullName>
    </submittedName>
</protein>
<dbReference type="GO" id="GO:0004810">
    <property type="term" value="F:CCA tRNA nucleotidyltransferase activity"/>
    <property type="evidence" value="ECO:0007669"/>
    <property type="project" value="InterPro"/>
</dbReference>
<dbReference type="AlphaFoldDB" id="K2GCE1"/>
<keyword evidence="2" id="KW-0067">ATP-binding</keyword>
<gene>
    <name evidence="5" type="ORF">ACD_3C00128G0005</name>
</gene>
<dbReference type="InterPro" id="IPR020536">
    <property type="entry name" value="ThiI_AANH"/>
</dbReference>
<feature type="domain" description="Thil AANH" evidence="3">
    <location>
        <begin position="2"/>
        <end position="145"/>
    </location>
</feature>
<dbReference type="InterPro" id="IPR014729">
    <property type="entry name" value="Rossmann-like_a/b/a_fold"/>
</dbReference>
<evidence type="ECO:0000313" key="5">
    <source>
        <dbReference type="EMBL" id="EKE27924.1"/>
    </source>
</evidence>
<dbReference type="EMBL" id="AMFJ01000402">
    <property type="protein sequence ID" value="EKE27924.1"/>
    <property type="molecule type" value="Genomic_DNA"/>
</dbReference>
<dbReference type="GO" id="GO:0005524">
    <property type="term" value="F:ATP binding"/>
    <property type="evidence" value="ECO:0007669"/>
    <property type="project" value="UniProtKB-KW"/>
</dbReference>
<feature type="domain" description="NFACT protein RNA binding" evidence="4">
    <location>
        <begin position="228"/>
        <end position="307"/>
    </location>
</feature>
<dbReference type="Pfam" id="PF18297">
    <property type="entry name" value="NFACT-R_2"/>
    <property type="match status" value="1"/>
</dbReference>
<proteinExistence type="predicted"/>
<dbReference type="Pfam" id="PF02568">
    <property type="entry name" value="ThiI"/>
    <property type="match status" value="1"/>
</dbReference>
<evidence type="ECO:0000259" key="3">
    <source>
        <dbReference type="Pfam" id="PF02568"/>
    </source>
</evidence>
<evidence type="ECO:0000259" key="4">
    <source>
        <dbReference type="Pfam" id="PF18297"/>
    </source>
</evidence>
<dbReference type="SUPFAM" id="SSF52402">
    <property type="entry name" value="Adenine nucleotide alpha hydrolases-like"/>
    <property type="match status" value="1"/>
</dbReference>
<organism evidence="5">
    <name type="scientific">uncultured bacterium</name>
    <name type="common">gcode 4</name>
    <dbReference type="NCBI Taxonomy" id="1234023"/>
    <lineage>
        <taxon>Bacteria</taxon>
        <taxon>environmental samples</taxon>
    </lineage>
</organism>
<name>K2GCE1_9BACT</name>
<dbReference type="InterPro" id="IPR059101">
    <property type="entry name" value="NFACT-R_2"/>
</dbReference>
<evidence type="ECO:0000256" key="2">
    <source>
        <dbReference type="ARBA" id="ARBA00022840"/>
    </source>
</evidence>
<dbReference type="Gene3D" id="3.40.50.620">
    <property type="entry name" value="HUPs"/>
    <property type="match status" value="1"/>
</dbReference>
<evidence type="ECO:0000256" key="1">
    <source>
        <dbReference type="ARBA" id="ARBA00022741"/>
    </source>
</evidence>
<accession>K2GCE1</accession>
<keyword evidence="1" id="KW-0547">Nucleotide-binding</keyword>